<keyword evidence="9" id="KW-1185">Reference proteome</keyword>
<evidence type="ECO:0000256" key="6">
    <source>
        <dbReference type="SAM" id="Phobius"/>
    </source>
</evidence>
<dbReference type="InterPro" id="IPR003856">
    <property type="entry name" value="LPS_length_determ_N"/>
</dbReference>
<evidence type="ECO:0000256" key="4">
    <source>
        <dbReference type="ARBA" id="ARBA00022989"/>
    </source>
</evidence>
<evidence type="ECO:0000256" key="3">
    <source>
        <dbReference type="ARBA" id="ARBA00022692"/>
    </source>
</evidence>
<name>A0ABS0S8Z7_9HYPH</name>
<feature type="transmembrane region" description="Helical" evidence="6">
    <location>
        <begin position="50"/>
        <end position="70"/>
    </location>
</feature>
<dbReference type="Proteomes" id="UP000601789">
    <property type="component" value="Unassembled WGS sequence"/>
</dbReference>
<comment type="caution">
    <text evidence="8">The sequence shown here is derived from an EMBL/GenBank/DDBJ whole genome shotgun (WGS) entry which is preliminary data.</text>
</comment>
<sequence length="507" mass="55650">MRRFRLDRDDIRPPEKVELIDYRGFETTERSEAPFVSDVRVVWSAVSTRARLVAACTIGALFLALAYIWIVPPVYEATADVLIDPRRRAVFDQEIVPGGMGQSSLGADTFLLDSQVNVMTSQPILRQLITELNLLDDPDAVASSSSSIFRDFARLLLRGPRAASTAGLSDEDKAVRALQEDVEVYRKGNTYVLGVTVKSKDPIQAADIANKLTELYIADLSRNTRSQISEVEEQLGGRLEELREAALASQRKVEEYRAQNGLLSAERVTVVEQQLRDLNQQLSVVSTTASAAKSRWEEVSRMRGQPVERVLAAGSLDSPHLDSLRQQYSSLTSREASLSATLMPRHPSLQALRDSKSTVQADIKREVDRLIARYQVEHDVAAANERAIRQQIAQLEAATVATNQASVELRDLERQAASDAAIYEQFLVRSKDAREQVNLPNDVARVISQASPDFTPSWPKPFLLLGAALVVGLGLGLCLALAMQLFGGAGRATSDKPSSGSLLGGVR</sequence>
<evidence type="ECO:0000259" key="7">
    <source>
        <dbReference type="Pfam" id="PF02706"/>
    </source>
</evidence>
<comment type="subcellular location">
    <subcellularLocation>
        <location evidence="1">Cell membrane</location>
        <topology evidence="1">Multi-pass membrane protein</topology>
    </subcellularLocation>
</comment>
<evidence type="ECO:0000256" key="2">
    <source>
        <dbReference type="ARBA" id="ARBA00022475"/>
    </source>
</evidence>
<evidence type="ECO:0000256" key="1">
    <source>
        <dbReference type="ARBA" id="ARBA00004651"/>
    </source>
</evidence>
<feature type="domain" description="Polysaccharide chain length determinant N-terminal" evidence="7">
    <location>
        <begin position="38"/>
        <end position="132"/>
    </location>
</feature>
<evidence type="ECO:0000313" key="9">
    <source>
        <dbReference type="Proteomes" id="UP000601789"/>
    </source>
</evidence>
<dbReference type="EMBL" id="JADGMQ010000002">
    <property type="protein sequence ID" value="MBI1619769.1"/>
    <property type="molecule type" value="Genomic_DNA"/>
</dbReference>
<evidence type="ECO:0000313" key="8">
    <source>
        <dbReference type="EMBL" id="MBI1619769.1"/>
    </source>
</evidence>
<dbReference type="PANTHER" id="PTHR32309">
    <property type="entry name" value="TYROSINE-PROTEIN KINASE"/>
    <property type="match status" value="1"/>
</dbReference>
<reference evidence="8 9" key="1">
    <citation type="submission" date="2020-10" db="EMBL/GenBank/DDBJ databases">
        <title>Aquamicrobium zhengzhouensis sp. nov., a exopolysaccharide producing bacterium isolated from farmland soil.</title>
        <authorList>
            <person name="Wang X."/>
        </authorList>
    </citation>
    <scope>NUCLEOTIDE SEQUENCE [LARGE SCALE GENOMIC DNA]</scope>
    <source>
        <strain evidence="9">cd-1</strain>
    </source>
</reference>
<keyword evidence="5 6" id="KW-0472">Membrane</keyword>
<dbReference type="Pfam" id="PF02706">
    <property type="entry name" value="Wzz"/>
    <property type="match status" value="1"/>
</dbReference>
<dbReference type="PANTHER" id="PTHR32309:SF13">
    <property type="entry name" value="FERRIC ENTEROBACTIN TRANSPORT PROTEIN FEPE"/>
    <property type="match status" value="1"/>
</dbReference>
<dbReference type="InterPro" id="IPR050445">
    <property type="entry name" value="Bact_polysacc_biosynth/exp"/>
</dbReference>
<dbReference type="RefSeq" id="WP_198474472.1">
    <property type="nucleotide sequence ID" value="NZ_JADGMQ010000002.1"/>
</dbReference>
<keyword evidence="4 6" id="KW-1133">Transmembrane helix</keyword>
<gene>
    <name evidence="8" type="ORF">IOD40_03700</name>
</gene>
<accession>A0ABS0S8Z7</accession>
<proteinExistence type="predicted"/>
<organism evidence="8 9">
    <name type="scientific">Aquamicrobium zhengzhouense</name>
    <dbReference type="NCBI Taxonomy" id="2781738"/>
    <lineage>
        <taxon>Bacteria</taxon>
        <taxon>Pseudomonadati</taxon>
        <taxon>Pseudomonadota</taxon>
        <taxon>Alphaproteobacteria</taxon>
        <taxon>Hyphomicrobiales</taxon>
        <taxon>Phyllobacteriaceae</taxon>
        <taxon>Aquamicrobium</taxon>
    </lineage>
</organism>
<evidence type="ECO:0000256" key="5">
    <source>
        <dbReference type="ARBA" id="ARBA00023136"/>
    </source>
</evidence>
<keyword evidence="2" id="KW-1003">Cell membrane</keyword>
<protein>
    <submittedName>
        <fullName evidence="8">GumC family protein</fullName>
    </submittedName>
</protein>
<keyword evidence="3 6" id="KW-0812">Transmembrane</keyword>
<feature type="transmembrane region" description="Helical" evidence="6">
    <location>
        <begin position="462"/>
        <end position="486"/>
    </location>
</feature>